<keyword evidence="14" id="KW-1185">Reference proteome</keyword>
<gene>
    <name evidence="13" type="primary">pgeF</name>
    <name evidence="13" type="ORF">FE782_20520</name>
</gene>
<comment type="caution">
    <text evidence="13">The sequence shown here is derived from an EMBL/GenBank/DDBJ whole genome shotgun (WGS) entry which is preliminary data.</text>
</comment>
<evidence type="ECO:0000256" key="12">
    <source>
        <dbReference type="RuleBase" id="RU361274"/>
    </source>
</evidence>
<keyword evidence="8" id="KW-0862">Zinc</keyword>
<comment type="catalytic activity">
    <reaction evidence="10">
        <text>adenosine + phosphate = alpha-D-ribose 1-phosphate + adenine</text>
        <dbReference type="Rhea" id="RHEA:27642"/>
        <dbReference type="ChEBI" id="CHEBI:16335"/>
        <dbReference type="ChEBI" id="CHEBI:16708"/>
        <dbReference type="ChEBI" id="CHEBI:43474"/>
        <dbReference type="ChEBI" id="CHEBI:57720"/>
        <dbReference type="EC" id="2.4.2.1"/>
    </reaction>
    <physiologicalReaction direction="left-to-right" evidence="10">
        <dbReference type="Rhea" id="RHEA:27643"/>
    </physiologicalReaction>
</comment>
<comment type="similarity">
    <text evidence="4 12">Belongs to the purine nucleoside phosphorylase YfiH/LACC1 family.</text>
</comment>
<dbReference type="Gene3D" id="3.60.140.10">
    <property type="entry name" value="CNF1/YfiH-like putative cysteine hydrolases"/>
    <property type="match status" value="1"/>
</dbReference>
<dbReference type="GO" id="GO:0005507">
    <property type="term" value="F:copper ion binding"/>
    <property type="evidence" value="ECO:0007669"/>
    <property type="project" value="TreeGrafter"/>
</dbReference>
<reference evidence="13 14" key="1">
    <citation type="submission" date="2019-05" db="EMBL/GenBank/DDBJ databases">
        <authorList>
            <person name="Narsing Rao M.P."/>
            <person name="Li W.J."/>
        </authorList>
    </citation>
    <scope>NUCLEOTIDE SEQUENCE [LARGE SCALE GENOMIC DNA]</scope>
    <source>
        <strain evidence="13 14">SYSU_K30003</strain>
    </source>
</reference>
<dbReference type="Pfam" id="PF02578">
    <property type="entry name" value="Cu-oxidase_4"/>
    <property type="match status" value="1"/>
</dbReference>
<evidence type="ECO:0000256" key="2">
    <source>
        <dbReference type="ARBA" id="ARBA00001947"/>
    </source>
</evidence>
<accession>A0A5R9G239</accession>
<organism evidence="13 14">
    <name type="scientific">Paenibacillus antri</name>
    <dbReference type="NCBI Taxonomy" id="2582848"/>
    <lineage>
        <taxon>Bacteria</taxon>
        <taxon>Bacillati</taxon>
        <taxon>Bacillota</taxon>
        <taxon>Bacilli</taxon>
        <taxon>Bacillales</taxon>
        <taxon>Paenibacillaceae</taxon>
        <taxon>Paenibacillus</taxon>
    </lineage>
</organism>
<comment type="catalytic activity">
    <reaction evidence="11">
        <text>S-methyl-5'-thioadenosine + phosphate = 5-(methylsulfanyl)-alpha-D-ribose 1-phosphate + adenine</text>
        <dbReference type="Rhea" id="RHEA:11852"/>
        <dbReference type="ChEBI" id="CHEBI:16708"/>
        <dbReference type="ChEBI" id="CHEBI:17509"/>
        <dbReference type="ChEBI" id="CHEBI:43474"/>
        <dbReference type="ChEBI" id="CHEBI:58533"/>
        <dbReference type="EC" id="2.4.2.28"/>
    </reaction>
    <physiologicalReaction direction="left-to-right" evidence="11">
        <dbReference type="Rhea" id="RHEA:11853"/>
    </physiologicalReaction>
</comment>
<dbReference type="InterPro" id="IPR011324">
    <property type="entry name" value="Cytotoxic_necrot_fac-like_cat"/>
</dbReference>
<evidence type="ECO:0000313" key="13">
    <source>
        <dbReference type="EMBL" id="TLS50412.1"/>
    </source>
</evidence>
<protein>
    <recommendedName>
        <fullName evidence="12">Purine nucleoside phosphorylase</fullName>
    </recommendedName>
</protein>
<dbReference type="EMBL" id="VCIW01000015">
    <property type="protein sequence ID" value="TLS50412.1"/>
    <property type="molecule type" value="Genomic_DNA"/>
</dbReference>
<evidence type="ECO:0000256" key="8">
    <source>
        <dbReference type="ARBA" id="ARBA00022833"/>
    </source>
</evidence>
<evidence type="ECO:0000256" key="6">
    <source>
        <dbReference type="ARBA" id="ARBA00022723"/>
    </source>
</evidence>
<name>A0A5R9G239_9BACL</name>
<dbReference type="InterPro" id="IPR003730">
    <property type="entry name" value="Cu_polyphenol_OxRdtase"/>
</dbReference>
<dbReference type="Proteomes" id="UP000309676">
    <property type="component" value="Unassembled WGS sequence"/>
</dbReference>
<keyword evidence="7" id="KW-0378">Hydrolase</keyword>
<dbReference type="PANTHER" id="PTHR30616:SF2">
    <property type="entry name" value="PURINE NUCLEOSIDE PHOSPHORYLASE LACC1"/>
    <property type="match status" value="1"/>
</dbReference>
<proteinExistence type="inferred from homology"/>
<keyword evidence="6" id="KW-0479">Metal-binding</keyword>
<dbReference type="OrthoDB" id="4279at2"/>
<evidence type="ECO:0000256" key="10">
    <source>
        <dbReference type="ARBA" id="ARBA00048968"/>
    </source>
</evidence>
<dbReference type="PANTHER" id="PTHR30616">
    <property type="entry name" value="UNCHARACTERIZED PROTEIN YFIH"/>
    <property type="match status" value="1"/>
</dbReference>
<keyword evidence="5" id="KW-0808">Transferase</keyword>
<dbReference type="AlphaFoldDB" id="A0A5R9G239"/>
<evidence type="ECO:0000256" key="11">
    <source>
        <dbReference type="ARBA" id="ARBA00049893"/>
    </source>
</evidence>
<evidence type="ECO:0000256" key="9">
    <source>
        <dbReference type="ARBA" id="ARBA00047989"/>
    </source>
</evidence>
<dbReference type="NCBIfam" id="TIGR00726">
    <property type="entry name" value="peptidoglycan editing factor PgeF"/>
    <property type="match status" value="1"/>
</dbReference>
<dbReference type="InterPro" id="IPR038371">
    <property type="entry name" value="Cu_polyphenol_OxRdtase_sf"/>
</dbReference>
<comment type="function">
    <text evidence="3">Purine nucleoside enzyme that catalyzes the phosphorolysis of adenosine and inosine nucleosides, yielding D-ribose 1-phosphate and the respective free bases, adenine and hypoxanthine. Also catalyzes the phosphorolysis of S-methyl-5'-thioadenosine into adenine and S-methyl-5-thio-alpha-D-ribose 1-phosphate. Also has adenosine deaminase activity.</text>
</comment>
<evidence type="ECO:0000256" key="4">
    <source>
        <dbReference type="ARBA" id="ARBA00007353"/>
    </source>
</evidence>
<sequence length="277" mass="30392">MAEAWREPLELRPSDDGATLFRWRSWEEKFPWLSAGFSSRRGGVSGEPWGSLNCGLHVGDNDDDVAENRRRVAEAAGFDFRRWTCAEQVHGVAVAVVAEAEAGAGRLVRDDALPSKDALVTDVPGVMLNAFYADCVPIWFVDPVRRAVGVAHAGWRGAVADVAGETVRAMTRAYGSEPSELLAAIGPSIRGCCYEVDDQVAKHIPEGSESIKPSASPGRYLLDLAIFNRQKLTEAGILANHIEITQYCTSCRTDLFFSHRKENGRTGRMTAWIARKE</sequence>
<comment type="catalytic activity">
    <reaction evidence="9">
        <text>adenosine + H2O + H(+) = inosine + NH4(+)</text>
        <dbReference type="Rhea" id="RHEA:24408"/>
        <dbReference type="ChEBI" id="CHEBI:15377"/>
        <dbReference type="ChEBI" id="CHEBI:15378"/>
        <dbReference type="ChEBI" id="CHEBI:16335"/>
        <dbReference type="ChEBI" id="CHEBI:17596"/>
        <dbReference type="ChEBI" id="CHEBI:28938"/>
        <dbReference type="EC" id="3.5.4.4"/>
    </reaction>
    <physiologicalReaction direction="left-to-right" evidence="9">
        <dbReference type="Rhea" id="RHEA:24409"/>
    </physiologicalReaction>
</comment>
<dbReference type="RefSeq" id="WP_138196122.1">
    <property type="nucleotide sequence ID" value="NZ_VCIW01000015.1"/>
</dbReference>
<comment type="cofactor">
    <cofactor evidence="2">
        <name>Zn(2+)</name>
        <dbReference type="ChEBI" id="CHEBI:29105"/>
    </cofactor>
</comment>
<evidence type="ECO:0000313" key="14">
    <source>
        <dbReference type="Proteomes" id="UP000309676"/>
    </source>
</evidence>
<comment type="catalytic activity">
    <reaction evidence="1">
        <text>inosine + phosphate = alpha-D-ribose 1-phosphate + hypoxanthine</text>
        <dbReference type="Rhea" id="RHEA:27646"/>
        <dbReference type="ChEBI" id="CHEBI:17368"/>
        <dbReference type="ChEBI" id="CHEBI:17596"/>
        <dbReference type="ChEBI" id="CHEBI:43474"/>
        <dbReference type="ChEBI" id="CHEBI:57720"/>
        <dbReference type="EC" id="2.4.2.1"/>
    </reaction>
    <physiologicalReaction direction="left-to-right" evidence="1">
        <dbReference type="Rhea" id="RHEA:27647"/>
    </physiologicalReaction>
</comment>
<dbReference type="CDD" id="cd16833">
    <property type="entry name" value="YfiH"/>
    <property type="match status" value="1"/>
</dbReference>
<dbReference type="SUPFAM" id="SSF64438">
    <property type="entry name" value="CNF1/YfiH-like putative cysteine hydrolases"/>
    <property type="match status" value="1"/>
</dbReference>
<evidence type="ECO:0000256" key="3">
    <source>
        <dbReference type="ARBA" id="ARBA00003215"/>
    </source>
</evidence>
<evidence type="ECO:0000256" key="5">
    <source>
        <dbReference type="ARBA" id="ARBA00022679"/>
    </source>
</evidence>
<dbReference type="GO" id="GO:0016787">
    <property type="term" value="F:hydrolase activity"/>
    <property type="evidence" value="ECO:0007669"/>
    <property type="project" value="UniProtKB-KW"/>
</dbReference>
<evidence type="ECO:0000256" key="7">
    <source>
        <dbReference type="ARBA" id="ARBA00022801"/>
    </source>
</evidence>
<dbReference type="GO" id="GO:0017061">
    <property type="term" value="F:S-methyl-5-thioadenosine phosphorylase activity"/>
    <property type="evidence" value="ECO:0007669"/>
    <property type="project" value="UniProtKB-EC"/>
</dbReference>
<evidence type="ECO:0000256" key="1">
    <source>
        <dbReference type="ARBA" id="ARBA00000553"/>
    </source>
</evidence>